<reference evidence="4" key="1">
    <citation type="journal article" date="2019" name="Int. J. Syst. Evol. Microbiol.">
        <title>The Global Catalogue of Microorganisms (GCM) 10K type strain sequencing project: providing services to taxonomists for standard genome sequencing and annotation.</title>
        <authorList>
            <consortium name="The Broad Institute Genomics Platform"/>
            <consortium name="The Broad Institute Genome Sequencing Center for Infectious Disease"/>
            <person name="Wu L."/>
            <person name="Ma J."/>
        </authorList>
    </citation>
    <scope>NUCLEOTIDE SEQUENCE [LARGE SCALE GENOMIC DNA]</scope>
    <source>
        <strain evidence="4">JCM 18198</strain>
    </source>
</reference>
<dbReference type="SUPFAM" id="SSF53448">
    <property type="entry name" value="Nucleotide-diphospho-sugar transferases"/>
    <property type="match status" value="1"/>
</dbReference>
<dbReference type="Proteomes" id="UP001500141">
    <property type="component" value="Unassembled WGS sequence"/>
</dbReference>
<gene>
    <name evidence="3" type="ORF">GCM10023230_29410</name>
</gene>
<dbReference type="EMBL" id="BAABIP010000022">
    <property type="protein sequence ID" value="GAA4776461.1"/>
    <property type="molecule type" value="Genomic_DNA"/>
</dbReference>
<dbReference type="InterPro" id="IPR029044">
    <property type="entry name" value="Nucleotide-diphossugar_trans"/>
</dbReference>
<dbReference type="InterPro" id="IPR001173">
    <property type="entry name" value="Glyco_trans_2-like"/>
</dbReference>
<dbReference type="CDD" id="cd02511">
    <property type="entry name" value="Beta4Glucosyltransferase"/>
    <property type="match status" value="1"/>
</dbReference>
<accession>A0ABP9A968</accession>
<dbReference type="PANTHER" id="PTHR43630">
    <property type="entry name" value="POLY-BETA-1,6-N-ACETYL-D-GLUCOSAMINE SYNTHASE"/>
    <property type="match status" value="1"/>
</dbReference>
<protein>
    <submittedName>
        <fullName evidence="3">Glycosyltransferase family 2 protein</fullName>
    </submittedName>
</protein>
<dbReference type="Gene3D" id="3.90.550.10">
    <property type="entry name" value="Spore Coat Polysaccharide Biosynthesis Protein SpsA, Chain A"/>
    <property type="match status" value="1"/>
</dbReference>
<organism evidence="3 4">
    <name type="scientific">Flavobacterium hankyongi</name>
    <dbReference type="NCBI Taxonomy" id="1176532"/>
    <lineage>
        <taxon>Bacteria</taxon>
        <taxon>Pseudomonadati</taxon>
        <taxon>Bacteroidota</taxon>
        <taxon>Flavobacteriia</taxon>
        <taxon>Flavobacteriales</taxon>
        <taxon>Flavobacteriaceae</taxon>
        <taxon>Flavobacterium</taxon>
    </lineage>
</organism>
<comment type="caution">
    <text evidence="3">The sequence shown here is derived from an EMBL/GenBank/DDBJ whole genome shotgun (WGS) entry which is preliminary data.</text>
</comment>
<proteinExistence type="inferred from homology"/>
<name>A0ABP9A968_9FLAO</name>
<comment type="similarity">
    <text evidence="1">Belongs to the glycosyltransferase 2 family. WaaE/KdtX subfamily.</text>
</comment>
<feature type="domain" description="Glycosyltransferase 2-like" evidence="2">
    <location>
        <begin position="6"/>
        <end position="90"/>
    </location>
</feature>
<keyword evidence="4" id="KW-1185">Reference proteome</keyword>
<sequence>MSISGLVITYNEEKNIGKCIDALFKVCDEIIIVDSYSKDKTVEIAKSKGAIVVLQSFLGDGPQRKVGLPYCKNDWILNLDADEFLDTDAEEFLLKGNYLEGNYDAFSFRVKNFLADKLIDFSGWYPDHKVRFFNKKTASPSEAKVHQKIVTTKEKKVSVHILHYGWDSFNQIIAKKNQYSTWHAQQLFDQGKRVGPFKPIINGLVAFIRCYFFKKGIFNGIDGVTIALIQGFFSHMKYAKLINLQNEEKNLLRF</sequence>
<evidence type="ECO:0000313" key="3">
    <source>
        <dbReference type="EMBL" id="GAA4776461.1"/>
    </source>
</evidence>
<dbReference type="PANTHER" id="PTHR43630:SF2">
    <property type="entry name" value="GLYCOSYLTRANSFERASE"/>
    <property type="match status" value="1"/>
</dbReference>
<dbReference type="Pfam" id="PF00535">
    <property type="entry name" value="Glycos_transf_2"/>
    <property type="match status" value="1"/>
</dbReference>
<evidence type="ECO:0000259" key="2">
    <source>
        <dbReference type="Pfam" id="PF00535"/>
    </source>
</evidence>
<dbReference type="RefSeq" id="WP_264543105.1">
    <property type="nucleotide sequence ID" value="NZ_BAABIP010000022.1"/>
</dbReference>
<evidence type="ECO:0000313" key="4">
    <source>
        <dbReference type="Proteomes" id="UP001500141"/>
    </source>
</evidence>
<evidence type="ECO:0000256" key="1">
    <source>
        <dbReference type="ARBA" id="ARBA00038494"/>
    </source>
</evidence>